<feature type="coiled-coil region" evidence="1">
    <location>
        <begin position="647"/>
        <end position="699"/>
    </location>
</feature>
<dbReference type="SUPFAM" id="SSF74924">
    <property type="entry name" value="Cap-Gly domain"/>
    <property type="match status" value="1"/>
</dbReference>
<dbReference type="PANTHER" id="PTHR18916:SF90">
    <property type="entry name" value="CAP-GLY DOMAIN-CONTAINING PROTEIN"/>
    <property type="match status" value="1"/>
</dbReference>
<dbReference type="PROSITE" id="PS50245">
    <property type="entry name" value="CAP_GLY_2"/>
    <property type="match status" value="1"/>
</dbReference>
<feature type="compositionally biased region" description="Low complexity" evidence="2">
    <location>
        <begin position="444"/>
        <end position="474"/>
    </location>
</feature>
<dbReference type="GO" id="GO:0006997">
    <property type="term" value="P:nucleus organization"/>
    <property type="evidence" value="ECO:0007669"/>
    <property type="project" value="EnsemblMetazoa"/>
</dbReference>
<dbReference type="Proteomes" id="UP000005239">
    <property type="component" value="Unassembled WGS sequence"/>
</dbReference>
<feature type="coiled-coil region" evidence="1">
    <location>
        <begin position="571"/>
        <end position="605"/>
    </location>
</feature>
<feature type="region of interest" description="Disordered" evidence="2">
    <location>
        <begin position="347"/>
        <end position="505"/>
    </location>
</feature>
<evidence type="ECO:0000259" key="3">
    <source>
        <dbReference type="PROSITE" id="PS50245"/>
    </source>
</evidence>
<dbReference type="GO" id="GO:0008017">
    <property type="term" value="F:microtubule binding"/>
    <property type="evidence" value="ECO:0007669"/>
    <property type="project" value="EnsemblMetazoa"/>
</dbReference>
<evidence type="ECO:0000313" key="5">
    <source>
        <dbReference type="Proteomes" id="UP000005239"/>
    </source>
</evidence>
<keyword evidence="5" id="KW-1185">Reference proteome</keyword>
<dbReference type="Gene3D" id="2.30.30.190">
    <property type="entry name" value="CAP Gly-rich-like domain"/>
    <property type="match status" value="1"/>
</dbReference>
<feature type="coiled-coil region" evidence="1">
    <location>
        <begin position="753"/>
        <end position="787"/>
    </location>
</feature>
<sequence>MLKSAVGCESSLEGSSPSTIVSSSHIGRRVDVEGVGEGTLKYVGGINGKNGLFCGIELDQPNGKHDGTFQVLTGFAYFSCPSLHGIFAKVYKVSLVDLPPSNGSFPQSKTFLLQQQEQQRLSRSALPSLDLRSVYTPSPTHSAMQTSQSSMASSLLNQSYIMNGSWQFGDDMLASNNTYILPGRGLGDDDDLMSVPVRESILDRVLAEIPIATSLVLDESRVGVENLPVIGSPLHSPHVDDMDGMTPMAESMPSLGEEMEEEEDWRATTPIQEDFHSEWSEDRAISGMSEEMIEERDEVEVKREDTKTDKNENGAKGDIPSSSSLSAPLTAKTKRITKKVVEVKKVEERPKKERAPLCPPSTSAKFPVKPKAPSKHQLMMEKLKASMEAEKAEKEKVKKEEKKPRMSLLPPPPPPSTNNINANGKTDENCIPMVVTGSARERTTSSLSSKTPLKQVTNTTSSVPSTSSSSISTTARNIVTRKPRVSLLPPPPSAKKEEKEKSTVVNTSKVNGVKGVSSTSFPTSSFAPKTVSTARRKIELKELEKKKIISEEDKITLTHSNRIIDGLGITLNRMMNEKEKKDSIIEKLEKDKVECQSRVDQLVHRLNETEKTKRMELEELHISNEKAIVSLRDEFGRQSDERESVHLSAINEEKAKYEERIEEMITRHQQTCAILDEKNAESERALEESMKEKKALENALATDHDTKVQTLSQEISSLNTALQMKSSEMKELRLKNQHLTMRVDEIPGKELEISKLRHKITELKLQLDQKHEREKLLVQQNEELRRKERTSSALSESYRTQVDVLQFQLGLNNENESEDGTMNDLNAREGGFDQSAYFTPVRMRKMRGDSDDRPYSYTLPSSARGSQSRNSDDSMTRSVVGMYSANKAHTKMAALDRDVIYAPDQVITNNPRKLSFDEDEKEDKEVIVNGQTDSGIGI</sequence>
<dbReference type="Pfam" id="PF01302">
    <property type="entry name" value="CAP_GLY"/>
    <property type="match status" value="1"/>
</dbReference>
<dbReference type="InterPro" id="IPR000938">
    <property type="entry name" value="CAP-Gly_domain"/>
</dbReference>
<dbReference type="EnsemblMetazoa" id="PPA17991.1">
    <property type="protein sequence ID" value="PPA17991.1"/>
    <property type="gene ID" value="WBGene00107545"/>
</dbReference>
<dbReference type="GO" id="GO:0005635">
    <property type="term" value="C:nuclear envelope"/>
    <property type="evidence" value="ECO:0007669"/>
    <property type="project" value="EnsemblMetazoa"/>
</dbReference>
<feature type="compositionally biased region" description="Polar residues" evidence="2">
    <location>
        <begin position="929"/>
        <end position="938"/>
    </location>
</feature>
<protein>
    <recommendedName>
        <fullName evidence="3">CAP-Gly domain-containing protein</fullName>
    </recommendedName>
</protein>
<evidence type="ECO:0000313" key="4">
    <source>
        <dbReference type="EnsemblMetazoa" id="PPA17991.1"/>
    </source>
</evidence>
<dbReference type="PANTHER" id="PTHR18916">
    <property type="entry name" value="DYNACTIN 1-RELATED MICROTUBULE-BINDING"/>
    <property type="match status" value="1"/>
</dbReference>
<organism evidence="4 5">
    <name type="scientific">Pristionchus pacificus</name>
    <name type="common">Parasitic nematode worm</name>
    <dbReference type="NCBI Taxonomy" id="54126"/>
    <lineage>
        <taxon>Eukaryota</taxon>
        <taxon>Metazoa</taxon>
        <taxon>Ecdysozoa</taxon>
        <taxon>Nematoda</taxon>
        <taxon>Chromadorea</taxon>
        <taxon>Rhabditida</taxon>
        <taxon>Rhabditina</taxon>
        <taxon>Diplogasteromorpha</taxon>
        <taxon>Diplogasteroidea</taxon>
        <taxon>Neodiplogasteridae</taxon>
        <taxon>Pristionchus</taxon>
    </lineage>
</organism>
<feature type="region of interest" description="Disordered" evidence="2">
    <location>
        <begin position="912"/>
        <end position="938"/>
    </location>
</feature>
<feature type="domain" description="CAP-Gly" evidence="3">
    <location>
        <begin position="44"/>
        <end position="89"/>
    </location>
</feature>
<feature type="region of interest" description="Disordered" evidence="2">
    <location>
        <begin position="1"/>
        <end position="22"/>
    </location>
</feature>
<dbReference type="AlphaFoldDB" id="A0A8R1UDN3"/>
<dbReference type="SMART" id="SM01052">
    <property type="entry name" value="CAP_GLY"/>
    <property type="match status" value="1"/>
</dbReference>
<gene>
    <name evidence="4" type="primary">WBGene00107545</name>
</gene>
<reference evidence="5" key="1">
    <citation type="journal article" date="2008" name="Nat. Genet.">
        <title>The Pristionchus pacificus genome provides a unique perspective on nematode lifestyle and parasitism.</title>
        <authorList>
            <person name="Dieterich C."/>
            <person name="Clifton S.W."/>
            <person name="Schuster L.N."/>
            <person name="Chinwalla A."/>
            <person name="Delehaunty K."/>
            <person name="Dinkelacker I."/>
            <person name="Fulton L."/>
            <person name="Fulton R."/>
            <person name="Godfrey J."/>
            <person name="Minx P."/>
            <person name="Mitreva M."/>
            <person name="Roeseler W."/>
            <person name="Tian H."/>
            <person name="Witte H."/>
            <person name="Yang S.P."/>
            <person name="Wilson R.K."/>
            <person name="Sommer R.J."/>
        </authorList>
    </citation>
    <scope>NUCLEOTIDE SEQUENCE [LARGE SCALE GENOMIC DNA]</scope>
    <source>
        <strain evidence="5">PS312</strain>
    </source>
</reference>
<proteinExistence type="predicted"/>
<evidence type="ECO:0000256" key="1">
    <source>
        <dbReference type="SAM" id="Coils"/>
    </source>
</evidence>
<evidence type="ECO:0000256" key="2">
    <source>
        <dbReference type="SAM" id="MobiDB-lite"/>
    </source>
</evidence>
<accession>A0A8R1UDN3</accession>
<reference evidence="4" key="2">
    <citation type="submission" date="2022-06" db="UniProtKB">
        <authorList>
            <consortium name="EnsemblMetazoa"/>
        </authorList>
    </citation>
    <scope>IDENTIFICATION</scope>
    <source>
        <strain evidence="4">PS312</strain>
    </source>
</reference>
<feature type="compositionally biased region" description="Low complexity" evidence="2">
    <location>
        <begin position="320"/>
        <end position="331"/>
    </location>
</feature>
<dbReference type="InterPro" id="IPR036859">
    <property type="entry name" value="CAP-Gly_dom_sf"/>
</dbReference>
<feature type="compositionally biased region" description="Basic and acidic residues" evidence="2">
    <location>
        <begin position="299"/>
        <end position="315"/>
    </location>
</feature>
<feature type="region of interest" description="Disordered" evidence="2">
    <location>
        <begin position="843"/>
        <end position="876"/>
    </location>
</feature>
<dbReference type="GO" id="GO:0051647">
    <property type="term" value="P:nucleus localization"/>
    <property type="evidence" value="ECO:0007669"/>
    <property type="project" value="EnsemblMetazoa"/>
</dbReference>
<feature type="region of interest" description="Disordered" evidence="2">
    <location>
        <begin position="293"/>
        <end position="332"/>
    </location>
</feature>
<feature type="compositionally biased region" description="Polar residues" evidence="2">
    <location>
        <begin position="858"/>
        <end position="869"/>
    </location>
</feature>
<keyword evidence="1" id="KW-0175">Coiled coil</keyword>
<name>A0A8R1UDN3_PRIPA</name>
<feature type="compositionally biased region" description="Basic and acidic residues" evidence="2">
    <location>
        <begin position="378"/>
        <end position="404"/>
    </location>
</feature>